<feature type="region of interest" description="Disordered" evidence="1">
    <location>
        <begin position="67"/>
        <end position="87"/>
    </location>
</feature>
<dbReference type="AlphaFoldDB" id="A0A8C3T5T0"/>
<dbReference type="Proteomes" id="UP000694403">
    <property type="component" value="Unplaced"/>
</dbReference>
<evidence type="ECO:0000313" key="4">
    <source>
        <dbReference type="Proteomes" id="UP000694403"/>
    </source>
</evidence>
<feature type="domain" description="KRAB" evidence="2">
    <location>
        <begin position="18"/>
        <end position="87"/>
    </location>
</feature>
<dbReference type="Ensembl" id="ENSCSRT00000023220.1">
    <property type="protein sequence ID" value="ENSCSRP00000022242.1"/>
    <property type="gene ID" value="ENSCSRG00000016803.1"/>
</dbReference>
<proteinExistence type="predicted"/>
<dbReference type="PANTHER" id="PTHR23232">
    <property type="entry name" value="KRAB DOMAIN C2H2 ZINC FINGER"/>
    <property type="match status" value="1"/>
</dbReference>
<reference evidence="3" key="2">
    <citation type="submission" date="2025-09" db="UniProtKB">
        <authorList>
            <consortium name="Ensembl"/>
        </authorList>
    </citation>
    <scope>IDENTIFICATION</scope>
</reference>
<evidence type="ECO:0000259" key="2">
    <source>
        <dbReference type="PROSITE" id="PS50805"/>
    </source>
</evidence>
<accession>A0A8C3T5T0</accession>
<dbReference type="SUPFAM" id="SSF109640">
    <property type="entry name" value="KRAB domain (Kruppel-associated box)"/>
    <property type="match status" value="1"/>
</dbReference>
<organism evidence="3 4">
    <name type="scientific">Chelydra serpentina</name>
    <name type="common">Snapping turtle</name>
    <name type="synonym">Testudo serpentina</name>
    <dbReference type="NCBI Taxonomy" id="8475"/>
    <lineage>
        <taxon>Eukaryota</taxon>
        <taxon>Metazoa</taxon>
        <taxon>Chordata</taxon>
        <taxon>Craniata</taxon>
        <taxon>Vertebrata</taxon>
        <taxon>Euteleostomi</taxon>
        <taxon>Archelosauria</taxon>
        <taxon>Testudinata</taxon>
        <taxon>Testudines</taxon>
        <taxon>Cryptodira</taxon>
        <taxon>Durocryptodira</taxon>
        <taxon>Americhelydia</taxon>
        <taxon>Chelydroidea</taxon>
        <taxon>Chelydridae</taxon>
        <taxon>Chelydra</taxon>
    </lineage>
</organism>
<name>A0A8C3T5T0_CHESE</name>
<reference evidence="3" key="1">
    <citation type="submission" date="2025-08" db="UniProtKB">
        <authorList>
            <consortium name="Ensembl"/>
        </authorList>
    </citation>
    <scope>IDENTIFICATION</scope>
</reference>
<dbReference type="CDD" id="cd07765">
    <property type="entry name" value="KRAB_A-box"/>
    <property type="match status" value="1"/>
</dbReference>
<dbReference type="SMART" id="SM00349">
    <property type="entry name" value="KRAB"/>
    <property type="match status" value="1"/>
</dbReference>
<dbReference type="InterPro" id="IPR036051">
    <property type="entry name" value="KRAB_dom_sf"/>
</dbReference>
<dbReference type="Gene3D" id="6.10.140.140">
    <property type="match status" value="1"/>
</dbReference>
<dbReference type="InterPro" id="IPR050169">
    <property type="entry name" value="Krueppel_C2H2_ZnF"/>
</dbReference>
<evidence type="ECO:0000313" key="3">
    <source>
        <dbReference type="Ensembl" id="ENSCSRP00000022242.1"/>
    </source>
</evidence>
<dbReference type="PANTHER" id="PTHR23232:SF142">
    <property type="entry name" value="GASTRULA ZINC FINGER PROTEIN XLCGF57.1-LIKE-RELATED"/>
    <property type="match status" value="1"/>
</dbReference>
<sequence length="87" mass="9838">MLALVTPRGESWGLQGPVRFEDVAVTFTEAEWELLDEEQRELYRDIMLENYWSLQSLGMGLCISGEGLGQLRKPGIRPREASSPGRN</sequence>
<dbReference type="InterPro" id="IPR001909">
    <property type="entry name" value="KRAB"/>
</dbReference>
<dbReference type="GO" id="GO:0006355">
    <property type="term" value="P:regulation of DNA-templated transcription"/>
    <property type="evidence" value="ECO:0007669"/>
    <property type="project" value="InterPro"/>
</dbReference>
<evidence type="ECO:0000256" key="1">
    <source>
        <dbReference type="SAM" id="MobiDB-lite"/>
    </source>
</evidence>
<protein>
    <recommendedName>
        <fullName evidence="2">KRAB domain-containing protein</fullName>
    </recommendedName>
</protein>
<keyword evidence="4" id="KW-1185">Reference proteome</keyword>
<dbReference type="PROSITE" id="PS50805">
    <property type="entry name" value="KRAB"/>
    <property type="match status" value="1"/>
</dbReference>
<dbReference type="Pfam" id="PF01352">
    <property type="entry name" value="KRAB"/>
    <property type="match status" value="1"/>
</dbReference>